<keyword evidence="5 7" id="KW-1133">Transmembrane helix</keyword>
<feature type="transmembrane region" description="Helical" evidence="7">
    <location>
        <begin position="400"/>
        <end position="425"/>
    </location>
</feature>
<dbReference type="AlphaFoldDB" id="A0A174QXV2"/>
<dbReference type="EMBL" id="CYXP01000005">
    <property type="protein sequence ID" value="CUN20189.1"/>
    <property type="molecule type" value="Genomic_DNA"/>
</dbReference>
<dbReference type="CDD" id="cd13134">
    <property type="entry name" value="MATE_like_8"/>
    <property type="match status" value="1"/>
</dbReference>
<dbReference type="InterPro" id="IPR047135">
    <property type="entry name" value="YsiQ"/>
</dbReference>
<feature type="transmembrane region" description="Helical" evidence="7">
    <location>
        <begin position="169"/>
        <end position="191"/>
    </location>
</feature>
<dbReference type="NCBIfam" id="TIGR00797">
    <property type="entry name" value="matE"/>
    <property type="match status" value="1"/>
</dbReference>
<dbReference type="GO" id="GO:0015297">
    <property type="term" value="F:antiporter activity"/>
    <property type="evidence" value="ECO:0007669"/>
    <property type="project" value="InterPro"/>
</dbReference>
<evidence type="ECO:0000313" key="9">
    <source>
        <dbReference type="Proteomes" id="UP000095591"/>
    </source>
</evidence>
<evidence type="ECO:0000313" key="8">
    <source>
        <dbReference type="EMBL" id="CUN20189.1"/>
    </source>
</evidence>
<keyword evidence="2" id="KW-0813">Transport</keyword>
<feature type="transmembrane region" description="Helical" evidence="7">
    <location>
        <begin position="94"/>
        <end position="116"/>
    </location>
</feature>
<evidence type="ECO:0000256" key="2">
    <source>
        <dbReference type="ARBA" id="ARBA00022448"/>
    </source>
</evidence>
<comment type="subcellular location">
    <subcellularLocation>
        <location evidence="1">Cell membrane</location>
        <topology evidence="1">Multi-pass membrane protein</topology>
    </subcellularLocation>
</comment>
<keyword evidence="6 7" id="KW-0472">Membrane</keyword>
<evidence type="ECO:0000256" key="4">
    <source>
        <dbReference type="ARBA" id="ARBA00022692"/>
    </source>
</evidence>
<dbReference type="GO" id="GO:0005886">
    <property type="term" value="C:plasma membrane"/>
    <property type="evidence" value="ECO:0007669"/>
    <property type="project" value="UniProtKB-SubCell"/>
</dbReference>
<evidence type="ECO:0000256" key="5">
    <source>
        <dbReference type="ARBA" id="ARBA00022989"/>
    </source>
</evidence>
<dbReference type="PANTHER" id="PTHR42925">
    <property type="entry name" value="MULTIDRUG AND TOXIN EFFLUX PROTEIN MATE FAMILY"/>
    <property type="match status" value="1"/>
</dbReference>
<dbReference type="Pfam" id="PF01554">
    <property type="entry name" value="MatE"/>
    <property type="match status" value="2"/>
</dbReference>
<protein>
    <submittedName>
        <fullName evidence="8">Na(+)/drug antiporter</fullName>
    </submittedName>
</protein>
<evidence type="ECO:0000256" key="3">
    <source>
        <dbReference type="ARBA" id="ARBA00022475"/>
    </source>
</evidence>
<proteinExistence type="predicted"/>
<dbReference type="Proteomes" id="UP000095591">
    <property type="component" value="Unassembled WGS sequence"/>
</dbReference>
<gene>
    <name evidence="8" type="primary">norM_4</name>
    <name evidence="8" type="ORF">ERS852429_02474</name>
</gene>
<keyword evidence="4 7" id="KW-0812">Transmembrane</keyword>
<dbReference type="PANTHER" id="PTHR42925:SF1">
    <property type="entry name" value="VIRULENCE FACTOR MVIN"/>
    <property type="match status" value="1"/>
</dbReference>
<organism evidence="8 9">
    <name type="scientific">Parabacteroides distasonis</name>
    <dbReference type="NCBI Taxonomy" id="823"/>
    <lineage>
        <taxon>Bacteria</taxon>
        <taxon>Pseudomonadati</taxon>
        <taxon>Bacteroidota</taxon>
        <taxon>Bacteroidia</taxon>
        <taxon>Bacteroidales</taxon>
        <taxon>Tannerellaceae</taxon>
        <taxon>Parabacteroides</taxon>
    </lineage>
</organism>
<name>A0A174QXV2_PARDI</name>
<dbReference type="GO" id="GO:0042910">
    <property type="term" value="F:xenobiotic transmembrane transporter activity"/>
    <property type="evidence" value="ECO:0007669"/>
    <property type="project" value="InterPro"/>
</dbReference>
<feature type="transmembrane region" description="Helical" evidence="7">
    <location>
        <begin position="62"/>
        <end position="82"/>
    </location>
</feature>
<evidence type="ECO:0000256" key="1">
    <source>
        <dbReference type="ARBA" id="ARBA00004651"/>
    </source>
</evidence>
<dbReference type="PIRSF" id="PIRSF006603">
    <property type="entry name" value="DinF"/>
    <property type="match status" value="1"/>
</dbReference>
<evidence type="ECO:0000256" key="6">
    <source>
        <dbReference type="ARBA" id="ARBA00023136"/>
    </source>
</evidence>
<evidence type="ECO:0000256" key="7">
    <source>
        <dbReference type="SAM" id="Phobius"/>
    </source>
</evidence>
<dbReference type="InterPro" id="IPR048279">
    <property type="entry name" value="MdtK-like"/>
</dbReference>
<feature type="transmembrane region" description="Helical" evidence="7">
    <location>
        <begin position="20"/>
        <end position="42"/>
    </location>
</feature>
<feature type="transmembrane region" description="Helical" evidence="7">
    <location>
        <begin position="375"/>
        <end position="394"/>
    </location>
</feature>
<keyword evidence="3" id="KW-1003">Cell membrane</keyword>
<accession>A0A174QXV2</accession>
<sequence>MDMYRLFRAPRGLRGKLFKLTGPIFLETLLMLTLGVVDTLMLSHHSDNAVAAVGVVNQLLNMVFLLFNITTTGTSVMCALYFGAKDNKSFIQVLGTSLLFNAGVGCLISLMLFLFGREMLVLMDIRPDLMPDAETYMHIVGGFGFFQAVSFTISAVLRAANKPNYAMQVTLLINVLNVFGNYALIFGHFGFPALGVQGAAISTSVCRGVAMTLLFIMLFKRLVPRIPLAYFRPFPFQKLKDVLKIGLPSAAEQISYDASQVTIVYFINMLGNEYLTARVYVMNIVIIGYIFSLSIAQATSICTGNLVGARKKQAAYLLSWYAWRRSLLITLVASTGVYLLGRPLLGIFTENQAIITIAMGALLVDVLLEQGRATVLLFLFCLRSVGDVVVPVIIELFCMWFFAVFCGYMFGIVFGLGLAGMWFAFALDECSRGAVLCLRWRTQKWKKRMLIKNPVNIS</sequence>
<feature type="transmembrane region" description="Helical" evidence="7">
    <location>
        <begin position="351"/>
        <end position="368"/>
    </location>
</feature>
<reference evidence="8 9" key="1">
    <citation type="submission" date="2015-09" db="EMBL/GenBank/DDBJ databases">
        <authorList>
            <consortium name="Pathogen Informatics"/>
        </authorList>
    </citation>
    <scope>NUCLEOTIDE SEQUENCE [LARGE SCALE GENOMIC DNA]</scope>
    <source>
        <strain evidence="8 9">2789STDY5608872</strain>
    </source>
</reference>
<feature type="transmembrane region" description="Helical" evidence="7">
    <location>
        <begin position="197"/>
        <end position="219"/>
    </location>
</feature>
<dbReference type="InterPro" id="IPR002528">
    <property type="entry name" value="MATE_fam"/>
</dbReference>
<feature type="transmembrane region" description="Helical" evidence="7">
    <location>
        <begin position="136"/>
        <end position="157"/>
    </location>
</feature>